<protein>
    <submittedName>
        <fullName evidence="3">Hpt domain-containing protein</fullName>
    </submittedName>
</protein>
<dbReference type="RefSeq" id="WP_308983601.1">
    <property type="nucleotide sequence ID" value="NZ_JARXIC010000002.1"/>
</dbReference>
<organism evidence="3 4">
    <name type="scientific">Thalassobacterium sedimentorum</name>
    <dbReference type="NCBI Taxonomy" id="3041258"/>
    <lineage>
        <taxon>Bacteria</taxon>
        <taxon>Pseudomonadati</taxon>
        <taxon>Verrucomicrobiota</taxon>
        <taxon>Opitutia</taxon>
        <taxon>Puniceicoccales</taxon>
        <taxon>Coraliomargaritaceae</taxon>
        <taxon>Thalassobacterium</taxon>
    </lineage>
</organism>
<sequence>MSEAPHLEHVNYDKNSQVLDREQVDMLFMCDEGEEDQELARELFGLFVSESEAKLAALSQVCAQGDRAHLSNIVHFIAGSAGNLGLARLAAFYRGVEHAIDDEKLTDISDIEPALRGEFELACDAFLTGYNL</sequence>
<reference evidence="3 4" key="1">
    <citation type="submission" date="2023-04" db="EMBL/GenBank/DDBJ databases">
        <title>A novel bacteria isolated from coastal sediment.</title>
        <authorList>
            <person name="Liu X.-J."/>
            <person name="Du Z.-J."/>
        </authorList>
    </citation>
    <scope>NUCLEOTIDE SEQUENCE [LARGE SCALE GENOMIC DNA]</scope>
    <source>
        <strain evidence="3 4">SDUM461004</strain>
    </source>
</reference>
<keyword evidence="1" id="KW-0597">Phosphoprotein</keyword>
<evidence type="ECO:0000256" key="1">
    <source>
        <dbReference type="PROSITE-ProRule" id="PRU00110"/>
    </source>
</evidence>
<feature type="domain" description="HPt" evidence="2">
    <location>
        <begin position="36"/>
        <end position="132"/>
    </location>
</feature>
<dbReference type="Pfam" id="PF01627">
    <property type="entry name" value="Hpt"/>
    <property type="match status" value="1"/>
</dbReference>
<comment type="caution">
    <text evidence="3">The sequence shown here is derived from an EMBL/GenBank/DDBJ whole genome shotgun (WGS) entry which is preliminary data.</text>
</comment>
<proteinExistence type="predicted"/>
<evidence type="ECO:0000313" key="4">
    <source>
        <dbReference type="Proteomes" id="UP001243717"/>
    </source>
</evidence>
<dbReference type="EMBL" id="JARXIC010000002">
    <property type="protein sequence ID" value="MDQ8193092.1"/>
    <property type="molecule type" value="Genomic_DNA"/>
</dbReference>
<evidence type="ECO:0000259" key="2">
    <source>
        <dbReference type="PROSITE" id="PS50894"/>
    </source>
</evidence>
<keyword evidence="4" id="KW-1185">Reference proteome</keyword>
<dbReference type="PROSITE" id="PS50894">
    <property type="entry name" value="HPT"/>
    <property type="match status" value="1"/>
</dbReference>
<accession>A0ABU1AEB4</accession>
<gene>
    <name evidence="3" type="ORF">QEH59_01550</name>
</gene>
<dbReference type="Gene3D" id="1.20.120.160">
    <property type="entry name" value="HPT domain"/>
    <property type="match status" value="1"/>
</dbReference>
<name>A0ABU1AEB4_9BACT</name>
<dbReference type="InterPro" id="IPR008207">
    <property type="entry name" value="Sig_transdc_His_kin_Hpt_dom"/>
</dbReference>
<evidence type="ECO:0000313" key="3">
    <source>
        <dbReference type="EMBL" id="MDQ8193092.1"/>
    </source>
</evidence>
<feature type="modified residue" description="Phosphohistidine" evidence="1">
    <location>
        <position position="75"/>
    </location>
</feature>
<dbReference type="Proteomes" id="UP001243717">
    <property type="component" value="Unassembled WGS sequence"/>
</dbReference>
<dbReference type="SUPFAM" id="SSF47226">
    <property type="entry name" value="Histidine-containing phosphotransfer domain, HPT domain"/>
    <property type="match status" value="1"/>
</dbReference>
<dbReference type="InterPro" id="IPR036641">
    <property type="entry name" value="HPT_dom_sf"/>
</dbReference>